<dbReference type="PANTHER" id="PTHR18929:SF132">
    <property type="entry name" value="PROTEIN DISULFIDE-ISOMERASE A3"/>
    <property type="match status" value="1"/>
</dbReference>
<feature type="domain" description="Thioredoxin" evidence="8">
    <location>
        <begin position="246"/>
        <end position="378"/>
    </location>
</feature>
<dbReference type="PANTHER" id="PTHR18929">
    <property type="entry name" value="PROTEIN DISULFIDE ISOMERASE"/>
    <property type="match status" value="1"/>
</dbReference>
<dbReference type="GO" id="GO:0005788">
    <property type="term" value="C:endoplasmic reticulum lumen"/>
    <property type="evidence" value="ECO:0007669"/>
    <property type="project" value="UniProtKB-SubCell"/>
</dbReference>
<sequence length="416" mass="47488">MARNIVVTGSRFRNGTRYNYSGPFERDGMMEYLQKYALEKLPTLTQVSAINFQEFINHDLIVLVGFLGENEGHEALRDIALQFRDQFQTGLCTDRTLMKELQVTPPTLILYHHDMGDSYRYTEALEVPRIAQFIKTNSIPIISEITPTTYELMREADLPVAFIFYSGSGERERLRKELVGVARLFRGSISFGLINGAEYQVFAGLLNIQPRFPALAIQTPANNAKYVLPQDIPVGAESVRDFAYQFLQGKAQPSLLSEDIPETNDGLVKIVVGKEFNRIVMDQEKDVVVEFYESSCGAGCNEIDPLYEAVARKFSHQKGLLFAKMDMKYNELPIDKNLEIIGFPSVKLFKAGQPKEAIDFEGAQEFNAFVDFLRQHSTYPTDVEKISDYEEYQLIMQMKQEHQKSVRQLRPSHDEL</sequence>
<dbReference type="Pfam" id="PF00085">
    <property type="entry name" value="Thioredoxin"/>
    <property type="match status" value="1"/>
</dbReference>
<dbReference type="SUPFAM" id="SSF52833">
    <property type="entry name" value="Thioredoxin-like"/>
    <property type="match status" value="3"/>
</dbReference>
<evidence type="ECO:0000313" key="10">
    <source>
        <dbReference type="Proteomes" id="UP000193498"/>
    </source>
</evidence>
<protein>
    <recommendedName>
        <fullName evidence="4">protein disulfide-isomerase</fullName>
        <ecNumber evidence="4">5.3.4.1</ecNumber>
    </recommendedName>
</protein>
<reference evidence="9 10" key="1">
    <citation type="submission" date="2016-07" db="EMBL/GenBank/DDBJ databases">
        <title>Pervasive Adenine N6-methylation of Active Genes in Fungi.</title>
        <authorList>
            <consortium name="DOE Joint Genome Institute"/>
            <person name="Mondo S.J."/>
            <person name="Dannebaum R.O."/>
            <person name="Kuo R.C."/>
            <person name="Labutti K."/>
            <person name="Haridas S."/>
            <person name="Kuo A."/>
            <person name="Salamov A."/>
            <person name="Ahrendt S.R."/>
            <person name="Lipzen A."/>
            <person name="Sullivan W."/>
            <person name="Andreopoulos W.B."/>
            <person name="Clum A."/>
            <person name="Lindquist E."/>
            <person name="Daum C."/>
            <person name="Ramamoorthy G.K."/>
            <person name="Gryganskyi A."/>
            <person name="Culley D."/>
            <person name="Magnuson J.K."/>
            <person name="James T.Y."/>
            <person name="O'Malley M.A."/>
            <person name="Stajich J.E."/>
            <person name="Spatafora J.W."/>
            <person name="Visel A."/>
            <person name="Grigoriev I.V."/>
        </authorList>
    </citation>
    <scope>NUCLEOTIDE SEQUENCE [LARGE SCALE GENOMIC DNA]</scope>
    <source>
        <strain evidence="9 10">CBS 931.73</strain>
    </source>
</reference>
<evidence type="ECO:0000256" key="6">
    <source>
        <dbReference type="ARBA" id="ARBA00023235"/>
    </source>
</evidence>
<dbReference type="PROSITE" id="PS51352">
    <property type="entry name" value="THIOREDOXIN_2"/>
    <property type="match status" value="1"/>
</dbReference>
<evidence type="ECO:0000259" key="8">
    <source>
        <dbReference type="PROSITE" id="PS51352"/>
    </source>
</evidence>
<evidence type="ECO:0000256" key="1">
    <source>
        <dbReference type="ARBA" id="ARBA00001182"/>
    </source>
</evidence>
<dbReference type="EMBL" id="MCFE01000736">
    <property type="protein sequence ID" value="ORX80531.1"/>
    <property type="molecule type" value="Genomic_DNA"/>
</dbReference>
<dbReference type="InParanoid" id="A0A1Y1X3Z5"/>
<dbReference type="OrthoDB" id="427280at2759"/>
<evidence type="ECO:0000256" key="5">
    <source>
        <dbReference type="ARBA" id="ARBA00022824"/>
    </source>
</evidence>
<evidence type="ECO:0000256" key="3">
    <source>
        <dbReference type="ARBA" id="ARBA00006347"/>
    </source>
</evidence>
<proteinExistence type="inferred from homology"/>
<dbReference type="Pfam" id="PF13848">
    <property type="entry name" value="Thioredoxin_6"/>
    <property type="match status" value="1"/>
</dbReference>
<dbReference type="AlphaFoldDB" id="A0A1Y1X3Z5"/>
<dbReference type="Gene3D" id="3.40.30.10">
    <property type="entry name" value="Glutaredoxin"/>
    <property type="match status" value="3"/>
</dbReference>
<dbReference type="GO" id="GO:0003756">
    <property type="term" value="F:protein disulfide isomerase activity"/>
    <property type="evidence" value="ECO:0007669"/>
    <property type="project" value="UniProtKB-EC"/>
</dbReference>
<evidence type="ECO:0000256" key="2">
    <source>
        <dbReference type="ARBA" id="ARBA00004319"/>
    </source>
</evidence>
<comment type="caution">
    <text evidence="9">The sequence shown here is derived from an EMBL/GenBank/DDBJ whole genome shotgun (WGS) entry which is preliminary data.</text>
</comment>
<dbReference type="GO" id="GO:0006457">
    <property type="term" value="P:protein folding"/>
    <property type="evidence" value="ECO:0007669"/>
    <property type="project" value="TreeGrafter"/>
</dbReference>
<dbReference type="InterPro" id="IPR013766">
    <property type="entry name" value="Thioredoxin_domain"/>
</dbReference>
<keyword evidence="5" id="KW-0256">Endoplasmic reticulum</keyword>
<evidence type="ECO:0000256" key="7">
    <source>
        <dbReference type="ARBA" id="ARBA00023284"/>
    </source>
</evidence>
<gene>
    <name evidence="9" type="ORF">K493DRAFT_389936</name>
</gene>
<comment type="catalytic activity">
    <reaction evidence="1">
        <text>Catalyzes the rearrangement of -S-S- bonds in proteins.</text>
        <dbReference type="EC" id="5.3.4.1"/>
    </reaction>
</comment>
<dbReference type="STRING" id="1314790.A0A1Y1X3Z5"/>
<keyword evidence="7" id="KW-0676">Redox-active center</keyword>
<accession>A0A1Y1X3Z5</accession>
<comment type="similarity">
    <text evidence="3">Belongs to the protein disulfide isomerase family.</text>
</comment>
<name>A0A1Y1X3Z5_9FUNG</name>
<comment type="subcellular location">
    <subcellularLocation>
        <location evidence="2">Endoplasmic reticulum lumen</location>
    </subcellularLocation>
</comment>
<evidence type="ECO:0000313" key="9">
    <source>
        <dbReference type="EMBL" id="ORX80531.1"/>
    </source>
</evidence>
<dbReference type="GO" id="GO:0034976">
    <property type="term" value="P:response to endoplasmic reticulum stress"/>
    <property type="evidence" value="ECO:0007669"/>
    <property type="project" value="TreeGrafter"/>
</dbReference>
<evidence type="ECO:0000256" key="4">
    <source>
        <dbReference type="ARBA" id="ARBA00012723"/>
    </source>
</evidence>
<dbReference type="CDD" id="cd02981">
    <property type="entry name" value="PDI_b_family"/>
    <property type="match status" value="1"/>
</dbReference>
<dbReference type="InterPro" id="IPR036249">
    <property type="entry name" value="Thioredoxin-like_sf"/>
</dbReference>
<dbReference type="CDD" id="cd02982">
    <property type="entry name" value="PDI_b'_family"/>
    <property type="match status" value="1"/>
</dbReference>
<dbReference type="EC" id="5.3.4.1" evidence="4"/>
<keyword evidence="10" id="KW-1185">Reference proteome</keyword>
<organism evidence="9 10">
    <name type="scientific">Basidiobolus meristosporus CBS 931.73</name>
    <dbReference type="NCBI Taxonomy" id="1314790"/>
    <lineage>
        <taxon>Eukaryota</taxon>
        <taxon>Fungi</taxon>
        <taxon>Fungi incertae sedis</taxon>
        <taxon>Zoopagomycota</taxon>
        <taxon>Entomophthoromycotina</taxon>
        <taxon>Basidiobolomycetes</taxon>
        <taxon>Basidiobolales</taxon>
        <taxon>Basidiobolaceae</taxon>
        <taxon>Basidiobolus</taxon>
    </lineage>
</organism>
<dbReference type="Proteomes" id="UP000193498">
    <property type="component" value="Unassembled WGS sequence"/>
</dbReference>
<keyword evidence="6" id="KW-0413">Isomerase</keyword>